<comment type="caution">
    <text evidence="1">The sequence shown here is derived from an EMBL/GenBank/DDBJ whole genome shotgun (WGS) entry which is preliminary data.</text>
</comment>
<protein>
    <submittedName>
        <fullName evidence="1">Uncharacterized protein</fullName>
    </submittedName>
</protein>
<evidence type="ECO:0000313" key="1">
    <source>
        <dbReference type="EMBL" id="KAL3528130.1"/>
    </source>
</evidence>
<organism evidence="1 2">
    <name type="scientific">Cinchona calisaya</name>
    <dbReference type="NCBI Taxonomy" id="153742"/>
    <lineage>
        <taxon>Eukaryota</taxon>
        <taxon>Viridiplantae</taxon>
        <taxon>Streptophyta</taxon>
        <taxon>Embryophyta</taxon>
        <taxon>Tracheophyta</taxon>
        <taxon>Spermatophyta</taxon>
        <taxon>Magnoliopsida</taxon>
        <taxon>eudicotyledons</taxon>
        <taxon>Gunneridae</taxon>
        <taxon>Pentapetalae</taxon>
        <taxon>asterids</taxon>
        <taxon>lamiids</taxon>
        <taxon>Gentianales</taxon>
        <taxon>Rubiaceae</taxon>
        <taxon>Cinchonoideae</taxon>
        <taxon>Cinchoneae</taxon>
        <taxon>Cinchona</taxon>
    </lineage>
</organism>
<reference evidence="1 2" key="1">
    <citation type="submission" date="2024-11" db="EMBL/GenBank/DDBJ databases">
        <title>A near-complete genome assembly of Cinchona calisaya.</title>
        <authorList>
            <person name="Lian D.C."/>
            <person name="Zhao X.W."/>
            <person name="Wei L."/>
        </authorList>
    </citation>
    <scope>NUCLEOTIDE SEQUENCE [LARGE SCALE GENOMIC DNA]</scope>
    <source>
        <tissue evidence="1">Nenye</tissue>
    </source>
</reference>
<name>A0ABD3AC56_9GENT</name>
<gene>
    <name evidence="1" type="ORF">ACH5RR_012786</name>
</gene>
<keyword evidence="2" id="KW-1185">Reference proteome</keyword>
<proteinExistence type="predicted"/>
<evidence type="ECO:0000313" key="2">
    <source>
        <dbReference type="Proteomes" id="UP001630127"/>
    </source>
</evidence>
<accession>A0ABD3AC56</accession>
<sequence>MNSPMEKIEKLNLLSHQESPRESQNLVGHLDGNTIRKACSDVTDHMQVDGEQPNRKFCLRDEDSEMDLDNNGDIKE</sequence>
<dbReference type="AlphaFoldDB" id="A0ABD3AC56"/>
<dbReference type="Proteomes" id="UP001630127">
    <property type="component" value="Unassembled WGS sequence"/>
</dbReference>
<dbReference type="EMBL" id="JBJUIK010000005">
    <property type="protein sequence ID" value="KAL3528130.1"/>
    <property type="molecule type" value="Genomic_DNA"/>
</dbReference>